<protein>
    <recommendedName>
        <fullName evidence="3">Protein kinase domain-containing protein</fullName>
    </recommendedName>
</protein>
<dbReference type="EMBL" id="JAFFHB010000002">
    <property type="protein sequence ID" value="KAK4669893.1"/>
    <property type="molecule type" value="Genomic_DNA"/>
</dbReference>
<keyword evidence="2" id="KW-1185">Reference proteome</keyword>
<evidence type="ECO:0000313" key="2">
    <source>
        <dbReference type="Proteomes" id="UP001326199"/>
    </source>
</evidence>
<comment type="caution">
    <text evidence="1">The sequence shown here is derived from an EMBL/GenBank/DDBJ whole genome shotgun (WGS) entry which is preliminary data.</text>
</comment>
<sequence>MPCVWATFPTYFHEYLIPTPLMRKFPGQLIFVLDFSHASSVIYTDIRQPNIMIQFQDTSLIKYEFPIDYPSPTQNQTEAKYTPILNRSVIGCYNTVDPRSDPTLIL</sequence>
<organism evidence="1 2">
    <name type="scientific">Podospora pseudopauciseta</name>
    <dbReference type="NCBI Taxonomy" id="2093780"/>
    <lineage>
        <taxon>Eukaryota</taxon>
        <taxon>Fungi</taxon>
        <taxon>Dikarya</taxon>
        <taxon>Ascomycota</taxon>
        <taxon>Pezizomycotina</taxon>
        <taxon>Sordariomycetes</taxon>
        <taxon>Sordariomycetidae</taxon>
        <taxon>Sordariales</taxon>
        <taxon>Podosporaceae</taxon>
        <taxon>Podospora</taxon>
    </lineage>
</organism>
<reference evidence="1 2" key="1">
    <citation type="journal article" date="2023" name="bioRxiv">
        <title>High-quality genome assemblies of four members of thePodospora anserinaspecies complex.</title>
        <authorList>
            <person name="Ament-Velasquez S.L."/>
            <person name="Vogan A.A."/>
            <person name="Wallerman O."/>
            <person name="Hartmann F."/>
            <person name="Gautier V."/>
            <person name="Silar P."/>
            <person name="Giraud T."/>
            <person name="Johannesson H."/>
        </authorList>
    </citation>
    <scope>NUCLEOTIDE SEQUENCE [LARGE SCALE GENOMIC DNA]</scope>
    <source>
        <strain evidence="1 2">CBS 411.78</strain>
    </source>
</reference>
<dbReference type="Gene3D" id="1.10.510.10">
    <property type="entry name" value="Transferase(Phosphotransferase) domain 1"/>
    <property type="match status" value="1"/>
</dbReference>
<accession>A0ABR0HQ73</accession>
<gene>
    <name evidence="1" type="ORF">QC763_206977</name>
</gene>
<dbReference type="GeneID" id="87930093"/>
<evidence type="ECO:0000313" key="1">
    <source>
        <dbReference type="EMBL" id="KAK4669893.1"/>
    </source>
</evidence>
<proteinExistence type="predicted"/>
<dbReference type="Proteomes" id="UP001326199">
    <property type="component" value="Unassembled WGS sequence"/>
</dbReference>
<name>A0ABR0HQ73_9PEZI</name>
<evidence type="ECO:0008006" key="3">
    <source>
        <dbReference type="Google" id="ProtNLM"/>
    </source>
</evidence>
<dbReference type="RefSeq" id="XP_062768563.1">
    <property type="nucleotide sequence ID" value="XM_062909750.1"/>
</dbReference>